<evidence type="ECO:0000256" key="10">
    <source>
        <dbReference type="ARBA" id="ARBA00023326"/>
    </source>
</evidence>
<dbReference type="AlphaFoldDB" id="A0A2P5IES6"/>
<evidence type="ECO:0000256" key="16">
    <source>
        <dbReference type="ARBA" id="ARBA00043257"/>
    </source>
</evidence>
<comment type="caution">
    <text evidence="20">The sequence shown here is derived from an EMBL/GenBank/DDBJ whole genome shotgun (WGS) entry which is preliminary data.</text>
</comment>
<keyword evidence="8 17" id="KW-0326">Glycosidase</keyword>
<dbReference type="STRING" id="158607.A0A2P5IES6"/>
<comment type="subcellular location">
    <subcellularLocation>
        <location evidence="1">Secreted</location>
    </subcellularLocation>
</comment>
<feature type="signal peptide" evidence="18">
    <location>
        <begin position="1"/>
        <end position="17"/>
    </location>
</feature>
<evidence type="ECO:0000256" key="5">
    <source>
        <dbReference type="ARBA" id="ARBA00022801"/>
    </source>
</evidence>
<dbReference type="EMBL" id="MAVT02000023">
    <property type="protein sequence ID" value="POS81001.1"/>
    <property type="molecule type" value="Genomic_DNA"/>
</dbReference>
<dbReference type="InParanoid" id="A0A2P5IES6"/>
<keyword evidence="21" id="KW-1185">Reference proteome</keyword>
<dbReference type="InterPro" id="IPR001547">
    <property type="entry name" value="Glyco_hydro_5"/>
</dbReference>
<evidence type="ECO:0000256" key="17">
    <source>
        <dbReference type="RuleBase" id="RU361153"/>
    </source>
</evidence>
<evidence type="ECO:0000256" key="7">
    <source>
        <dbReference type="ARBA" id="ARBA00023277"/>
    </source>
</evidence>
<dbReference type="GO" id="GO:0071555">
    <property type="term" value="P:cell wall organization"/>
    <property type="evidence" value="ECO:0007669"/>
    <property type="project" value="UniProtKB-KW"/>
</dbReference>
<dbReference type="OrthoDB" id="1887033at2759"/>
<evidence type="ECO:0000256" key="2">
    <source>
        <dbReference type="ARBA" id="ARBA00005641"/>
    </source>
</evidence>
<evidence type="ECO:0000256" key="15">
    <source>
        <dbReference type="ARBA" id="ARBA00042025"/>
    </source>
</evidence>
<evidence type="ECO:0000313" key="21">
    <source>
        <dbReference type="Proteomes" id="UP000094444"/>
    </source>
</evidence>
<proteinExistence type="inferred from homology"/>
<dbReference type="InterPro" id="IPR050386">
    <property type="entry name" value="Glycosyl_hydrolase_5"/>
</dbReference>
<evidence type="ECO:0000259" key="19">
    <source>
        <dbReference type="Pfam" id="PF00150"/>
    </source>
</evidence>
<comment type="similarity">
    <text evidence="2 17">Belongs to the glycosyl hydrolase 5 (cellulase A) family.</text>
</comment>
<feature type="non-terminal residue" evidence="20">
    <location>
        <position position="287"/>
    </location>
</feature>
<evidence type="ECO:0000256" key="18">
    <source>
        <dbReference type="SAM" id="SignalP"/>
    </source>
</evidence>
<evidence type="ECO:0000256" key="14">
    <source>
        <dbReference type="ARBA" id="ARBA00041472"/>
    </source>
</evidence>
<dbReference type="GO" id="GO:0009251">
    <property type="term" value="P:glucan catabolic process"/>
    <property type="evidence" value="ECO:0007669"/>
    <property type="project" value="TreeGrafter"/>
</dbReference>
<evidence type="ECO:0000256" key="1">
    <source>
        <dbReference type="ARBA" id="ARBA00004613"/>
    </source>
</evidence>
<dbReference type="GO" id="GO:0046557">
    <property type="term" value="F:glucan endo-1,6-beta-glucosidase activity"/>
    <property type="evidence" value="ECO:0007669"/>
    <property type="project" value="UniProtKB-EC"/>
</dbReference>
<dbReference type="Proteomes" id="UP000094444">
    <property type="component" value="Unassembled WGS sequence"/>
</dbReference>
<dbReference type="PANTHER" id="PTHR31297:SF39">
    <property type="entry name" value="GLUCAN ENDO-1,6-BETA-GLUCOSIDASE B"/>
    <property type="match status" value="1"/>
</dbReference>
<dbReference type="Pfam" id="PF00150">
    <property type="entry name" value="Cellulase"/>
    <property type="match status" value="1"/>
</dbReference>
<evidence type="ECO:0000256" key="4">
    <source>
        <dbReference type="ARBA" id="ARBA00022729"/>
    </source>
</evidence>
<keyword evidence="7" id="KW-0119">Carbohydrate metabolism</keyword>
<comment type="function">
    <text evidence="12">Beta-glucanases participate in the metabolism of beta-glucan, the main structural component of the cell wall. Acts on lutean, pustulan and 1,6-oligo-beta-D-glucosides.</text>
</comment>
<evidence type="ECO:0000256" key="13">
    <source>
        <dbReference type="ARBA" id="ARBA00038935"/>
    </source>
</evidence>
<protein>
    <recommendedName>
        <fullName evidence="13">glucan endo-1,6-beta-glucosidase</fullName>
        <ecNumber evidence="13">3.2.1.75</ecNumber>
    </recommendedName>
    <alternativeName>
        <fullName evidence="15">Beta-1,6-glucanase B</fullName>
    </alternativeName>
    <alternativeName>
        <fullName evidence="14">Endo-1,6-beta-D-glucanase B</fullName>
    </alternativeName>
    <alternativeName>
        <fullName evidence="16">Endo-1,6-beta-glucanase B</fullName>
    </alternativeName>
</protein>
<dbReference type="Gene3D" id="3.20.20.80">
    <property type="entry name" value="Glycosidases"/>
    <property type="match status" value="1"/>
</dbReference>
<keyword evidence="5 17" id="KW-0378">Hydrolase</keyword>
<evidence type="ECO:0000256" key="12">
    <source>
        <dbReference type="ARBA" id="ARBA00037628"/>
    </source>
</evidence>
<evidence type="ECO:0000256" key="3">
    <source>
        <dbReference type="ARBA" id="ARBA00022525"/>
    </source>
</evidence>
<dbReference type="InterPro" id="IPR017853">
    <property type="entry name" value="GH"/>
</dbReference>
<organism evidence="20 21">
    <name type="scientific">Diaporthe helianthi</name>
    <dbReference type="NCBI Taxonomy" id="158607"/>
    <lineage>
        <taxon>Eukaryota</taxon>
        <taxon>Fungi</taxon>
        <taxon>Dikarya</taxon>
        <taxon>Ascomycota</taxon>
        <taxon>Pezizomycotina</taxon>
        <taxon>Sordariomycetes</taxon>
        <taxon>Sordariomycetidae</taxon>
        <taxon>Diaporthales</taxon>
        <taxon>Diaporthaceae</taxon>
        <taxon>Diaporthe</taxon>
    </lineage>
</organism>
<evidence type="ECO:0000256" key="9">
    <source>
        <dbReference type="ARBA" id="ARBA00023316"/>
    </source>
</evidence>
<keyword evidence="10" id="KW-0624">Polysaccharide degradation</keyword>
<keyword evidence="3" id="KW-0964">Secreted</keyword>
<comment type="catalytic activity">
    <reaction evidence="11">
        <text>Random hydrolysis of (1-&gt;6)-linkages in (1-&gt;6)-beta-D-glucans.</text>
        <dbReference type="EC" id="3.2.1.75"/>
    </reaction>
</comment>
<keyword evidence="9" id="KW-0961">Cell wall biogenesis/degradation</keyword>
<dbReference type="EC" id="3.2.1.75" evidence="13"/>
<keyword evidence="6" id="KW-0325">Glycoprotein</keyword>
<dbReference type="GO" id="GO:0009986">
    <property type="term" value="C:cell surface"/>
    <property type="evidence" value="ECO:0007669"/>
    <property type="project" value="TreeGrafter"/>
</dbReference>
<dbReference type="SUPFAM" id="SSF51445">
    <property type="entry name" value="(Trans)glycosidases"/>
    <property type="match status" value="1"/>
</dbReference>
<evidence type="ECO:0000256" key="6">
    <source>
        <dbReference type="ARBA" id="ARBA00023180"/>
    </source>
</evidence>
<accession>A0A2P5IES6</accession>
<name>A0A2P5IES6_DIAHE</name>
<gene>
    <name evidence="20" type="ORF">DHEL01_v200574</name>
</gene>
<sequence>MHYSVLASAVWASTVAAWLPHDRDLQAFNQTARFEQLGKRFKGPLRNGSKIRGVNFGGWLICEPWMMQNEWDNVMGCKGTTSEFACMRNNYSGDKRDVGNQKFEAHWKTWINTESVQSVHDVGLNTIRIPIGYWSYTDIVDKASEPFADGDKMLPYLDAVVEKAADLGMYVIIDFHGAPGGQHEDAFTGQENKPAGFYTKDNFERAERWMSWMTERIHSHPAYSTVGMIEVLNEPISKNDAQNRYPAPGEDPGLVQDYYPGALKAVRDTEASLNVPVPDPARPLNPP</sequence>
<dbReference type="GO" id="GO:0005576">
    <property type="term" value="C:extracellular region"/>
    <property type="evidence" value="ECO:0007669"/>
    <property type="project" value="UniProtKB-SubCell"/>
</dbReference>
<feature type="chain" id="PRO_5015132150" description="glucan endo-1,6-beta-glucosidase" evidence="18">
    <location>
        <begin position="18"/>
        <end position="287"/>
    </location>
</feature>
<evidence type="ECO:0000313" key="20">
    <source>
        <dbReference type="EMBL" id="POS81001.1"/>
    </source>
</evidence>
<keyword evidence="4 18" id="KW-0732">Signal</keyword>
<reference evidence="20" key="1">
    <citation type="submission" date="2017-09" db="EMBL/GenBank/DDBJ databases">
        <title>Polyketide synthases of a Diaporthe helianthi virulent isolate.</title>
        <authorList>
            <person name="Baroncelli R."/>
        </authorList>
    </citation>
    <scope>NUCLEOTIDE SEQUENCE [LARGE SCALE GENOMIC DNA]</scope>
    <source>
        <strain evidence="20">7/96</strain>
    </source>
</reference>
<dbReference type="PANTHER" id="PTHR31297">
    <property type="entry name" value="GLUCAN ENDO-1,6-BETA-GLUCOSIDASE B"/>
    <property type="match status" value="1"/>
</dbReference>
<feature type="domain" description="Glycoside hydrolase family 5" evidence="19">
    <location>
        <begin position="95"/>
        <end position="279"/>
    </location>
</feature>
<evidence type="ECO:0000256" key="11">
    <source>
        <dbReference type="ARBA" id="ARBA00036633"/>
    </source>
</evidence>
<evidence type="ECO:0000256" key="8">
    <source>
        <dbReference type="ARBA" id="ARBA00023295"/>
    </source>
</evidence>
<dbReference type="GO" id="GO:0004338">
    <property type="term" value="F:glucan exo-1,3-beta-glucosidase activity"/>
    <property type="evidence" value="ECO:0007669"/>
    <property type="project" value="TreeGrafter"/>
</dbReference>